<organism evidence="1 2">
    <name type="scientific">Friedmanniomyces endolithicus</name>
    <dbReference type="NCBI Taxonomy" id="329885"/>
    <lineage>
        <taxon>Eukaryota</taxon>
        <taxon>Fungi</taxon>
        <taxon>Dikarya</taxon>
        <taxon>Ascomycota</taxon>
        <taxon>Pezizomycotina</taxon>
        <taxon>Dothideomycetes</taxon>
        <taxon>Dothideomycetidae</taxon>
        <taxon>Mycosphaerellales</taxon>
        <taxon>Teratosphaeriaceae</taxon>
        <taxon>Friedmanniomyces</taxon>
    </lineage>
</organism>
<gene>
    <name evidence="1" type="ORF">LTR91_019517</name>
</gene>
<evidence type="ECO:0000313" key="1">
    <source>
        <dbReference type="EMBL" id="KAK0962303.1"/>
    </source>
</evidence>
<name>A0AAN6H9I2_9PEZI</name>
<evidence type="ECO:0000313" key="2">
    <source>
        <dbReference type="Proteomes" id="UP001175353"/>
    </source>
</evidence>
<accession>A0AAN6H9I2</accession>
<dbReference type="Proteomes" id="UP001175353">
    <property type="component" value="Unassembled WGS sequence"/>
</dbReference>
<sequence>MSGSQPHPRNLRMFARGARMRLDDEKIRIQTLTMHADHKCWEDTPYISFTKSSQSLQDLANQRRTRRRGDQKVVVIDPRIRIKLGLPILDYGEEMAHYHIDSPYARDYWRNHYLCLWEVTPQEVVGIWEWDDLRRTADWYEEVIMPAVHRHRRYWESDDYKGAVQWRDSDMGFKSESADDTYNDTYWSDSDDSYERVCEENSTGEIMKMWEDLRLAHEHTKRSHTIESLRLGKVQNVKDFVSPDPSISRSG</sequence>
<protein>
    <submittedName>
        <fullName evidence="1">Uncharacterized protein</fullName>
    </submittedName>
</protein>
<comment type="caution">
    <text evidence="1">The sequence shown here is derived from an EMBL/GenBank/DDBJ whole genome shotgun (WGS) entry which is preliminary data.</text>
</comment>
<dbReference type="EMBL" id="JAUJLE010000296">
    <property type="protein sequence ID" value="KAK0962303.1"/>
    <property type="molecule type" value="Genomic_DNA"/>
</dbReference>
<proteinExistence type="predicted"/>
<dbReference type="AlphaFoldDB" id="A0AAN6H9I2"/>
<reference evidence="1" key="1">
    <citation type="submission" date="2023-06" db="EMBL/GenBank/DDBJ databases">
        <title>Black Yeasts Isolated from many extreme environments.</title>
        <authorList>
            <person name="Coleine C."/>
            <person name="Stajich J.E."/>
            <person name="Selbmann L."/>
        </authorList>
    </citation>
    <scope>NUCLEOTIDE SEQUENCE</scope>
    <source>
        <strain evidence="1">CCFEE 5200</strain>
    </source>
</reference>
<keyword evidence="2" id="KW-1185">Reference proteome</keyword>